<dbReference type="AlphaFoldDB" id="A0A6C0KXR7"/>
<dbReference type="EMBL" id="MN740994">
    <property type="protein sequence ID" value="QHU22043.1"/>
    <property type="molecule type" value="Genomic_DNA"/>
</dbReference>
<reference evidence="1" key="1">
    <citation type="journal article" date="2020" name="Nature">
        <title>Giant virus diversity and host interactions through global metagenomics.</title>
        <authorList>
            <person name="Schulz F."/>
            <person name="Roux S."/>
            <person name="Paez-Espino D."/>
            <person name="Jungbluth S."/>
            <person name="Walsh D.A."/>
            <person name="Denef V.J."/>
            <person name="McMahon K.D."/>
            <person name="Konstantinidis K.T."/>
            <person name="Eloe-Fadrosh E.A."/>
            <person name="Kyrpides N.C."/>
            <person name="Woyke T."/>
        </authorList>
    </citation>
    <scope>NUCLEOTIDE SEQUENCE</scope>
    <source>
        <strain evidence="1">GVMAG-S-3300013286-35</strain>
    </source>
</reference>
<organism evidence="1">
    <name type="scientific">viral metagenome</name>
    <dbReference type="NCBI Taxonomy" id="1070528"/>
    <lineage>
        <taxon>unclassified sequences</taxon>
        <taxon>metagenomes</taxon>
        <taxon>organismal metagenomes</taxon>
    </lineage>
</organism>
<evidence type="ECO:0000313" key="1">
    <source>
        <dbReference type="EMBL" id="QHU22043.1"/>
    </source>
</evidence>
<protein>
    <submittedName>
        <fullName evidence="1">Uncharacterized protein</fullName>
    </submittedName>
</protein>
<proteinExistence type="predicted"/>
<name>A0A6C0KXR7_9ZZZZ</name>
<accession>A0A6C0KXR7</accession>
<sequence>MSTPLWEINTPRIVKRVEDSYAIVFPYRSWADFMDNKPYHMWKPYSMTSWAWKDEQLQLVFTIITVNGHVYTNFAEFPVKKTDEPAIRAWIKKHMPAYWKI</sequence>